<name>A0AAN9LQW2_CANGL</name>
<organism evidence="1 2">
    <name type="scientific">Canavalia gladiata</name>
    <name type="common">Sword bean</name>
    <name type="synonym">Dolichos gladiatus</name>
    <dbReference type="NCBI Taxonomy" id="3824"/>
    <lineage>
        <taxon>Eukaryota</taxon>
        <taxon>Viridiplantae</taxon>
        <taxon>Streptophyta</taxon>
        <taxon>Embryophyta</taxon>
        <taxon>Tracheophyta</taxon>
        <taxon>Spermatophyta</taxon>
        <taxon>Magnoliopsida</taxon>
        <taxon>eudicotyledons</taxon>
        <taxon>Gunneridae</taxon>
        <taxon>Pentapetalae</taxon>
        <taxon>rosids</taxon>
        <taxon>fabids</taxon>
        <taxon>Fabales</taxon>
        <taxon>Fabaceae</taxon>
        <taxon>Papilionoideae</taxon>
        <taxon>50 kb inversion clade</taxon>
        <taxon>NPAAA clade</taxon>
        <taxon>indigoferoid/millettioid clade</taxon>
        <taxon>Phaseoleae</taxon>
        <taxon>Canavalia</taxon>
    </lineage>
</organism>
<comment type="caution">
    <text evidence="1">The sequence shown here is derived from an EMBL/GenBank/DDBJ whole genome shotgun (WGS) entry which is preliminary data.</text>
</comment>
<accession>A0AAN9LQW2</accession>
<evidence type="ECO:0000313" key="1">
    <source>
        <dbReference type="EMBL" id="KAK7340426.1"/>
    </source>
</evidence>
<proteinExistence type="predicted"/>
<evidence type="ECO:0000313" key="2">
    <source>
        <dbReference type="Proteomes" id="UP001367508"/>
    </source>
</evidence>
<keyword evidence="2" id="KW-1185">Reference proteome</keyword>
<dbReference type="Proteomes" id="UP001367508">
    <property type="component" value="Unassembled WGS sequence"/>
</dbReference>
<dbReference type="AlphaFoldDB" id="A0AAN9LQW2"/>
<dbReference type="EMBL" id="JAYMYQ010000004">
    <property type="protein sequence ID" value="KAK7340426.1"/>
    <property type="molecule type" value="Genomic_DNA"/>
</dbReference>
<reference evidence="1 2" key="1">
    <citation type="submission" date="2024-01" db="EMBL/GenBank/DDBJ databases">
        <title>The genomes of 5 underutilized Papilionoideae crops provide insights into root nodulation and disease resistanc.</title>
        <authorList>
            <person name="Jiang F."/>
        </authorList>
    </citation>
    <scope>NUCLEOTIDE SEQUENCE [LARGE SCALE GENOMIC DNA]</scope>
    <source>
        <strain evidence="1">LVBAO_FW01</strain>
        <tissue evidence="1">Leaves</tissue>
    </source>
</reference>
<protein>
    <submittedName>
        <fullName evidence="1">Uncharacterized protein</fullName>
    </submittedName>
</protein>
<gene>
    <name evidence="1" type="ORF">VNO77_21128</name>
</gene>
<sequence length="152" mass="16685">MIATSLLRDLSTASTNGSSATLIPYIAPFVKILETSTKALNDGPFDDAGKKQMHFIGNNLASSSNQLLWNADDMMGASESIWVLKCPECAVVSIHSHCDFVFVSFQMDPFSYGSLCLRFTCNCDVLLWDFTTHSMPSIHHLSKLLPGPSARH</sequence>